<dbReference type="RefSeq" id="WP_156683615.1">
    <property type="nucleotide sequence ID" value="NZ_CABWIB010000001.1"/>
</dbReference>
<dbReference type="GO" id="GO:0003676">
    <property type="term" value="F:nucleic acid binding"/>
    <property type="evidence" value="ECO:0007669"/>
    <property type="project" value="InterPro"/>
</dbReference>
<evidence type="ECO:0000313" key="6">
    <source>
        <dbReference type="Proteomes" id="UP000419017"/>
    </source>
</evidence>
<proteinExistence type="predicted"/>
<dbReference type="InterPro" id="IPR012337">
    <property type="entry name" value="RNaseH-like_sf"/>
</dbReference>
<dbReference type="PANTHER" id="PTHR30231">
    <property type="entry name" value="DNA POLYMERASE III SUBUNIT EPSILON"/>
    <property type="match status" value="1"/>
</dbReference>
<dbReference type="Gene3D" id="3.30.420.10">
    <property type="entry name" value="Ribonuclease H-like superfamily/Ribonuclease H"/>
    <property type="match status" value="1"/>
</dbReference>
<dbReference type="Pfam" id="PF00929">
    <property type="entry name" value="RNase_T"/>
    <property type="match status" value="1"/>
</dbReference>
<dbReference type="InterPro" id="IPR013520">
    <property type="entry name" value="Ribonucl_H"/>
</dbReference>
<feature type="domain" description="Exonuclease" evidence="4">
    <location>
        <begin position="5"/>
        <end position="182"/>
    </location>
</feature>
<sequence>MAIVKLIFFDTETNGVDPNSASLLSLSAMKLTYDTENKKMEFIDEYDRYYFRKEGEEINEGAIKVNGLTDECIEKRRMESKINYPKYFYDDIDSFLRFCDGATHFIAHNIRFDRKFLPKDLLKYQFDTMLENVMIVSAKWPKLLECADYYKVPLEENELHNSLYDVKIMARVFYRMRNYFLTEKRINDFVVNNISTNV</sequence>
<name>A0A6I8MDP9_9FUSO</name>
<dbReference type="SUPFAM" id="SSF53098">
    <property type="entry name" value="Ribonuclease H-like"/>
    <property type="match status" value="1"/>
</dbReference>
<gene>
    <name evidence="5" type="ORF">OMES3154_00921</name>
</gene>
<dbReference type="AlphaFoldDB" id="A0A6I8MDP9"/>
<reference evidence="5 6" key="1">
    <citation type="submission" date="2019-10" db="EMBL/GenBank/DDBJ databases">
        <authorList>
            <person name="Blom J."/>
        </authorList>
    </citation>
    <scope>NUCLEOTIDE SEQUENCE [LARGE SCALE GENOMIC DNA]</scope>
    <source>
        <strain evidence="5 6">ES3154-GLU</strain>
    </source>
</reference>
<protein>
    <submittedName>
        <fullName evidence="5">Exonuclease RNase T and DNA polymerase III</fullName>
    </submittedName>
</protein>
<accession>A0A6I8MDP9</accession>
<dbReference type="CDD" id="cd06127">
    <property type="entry name" value="DEDDh"/>
    <property type="match status" value="1"/>
</dbReference>
<dbReference type="Proteomes" id="UP000419017">
    <property type="component" value="Unassembled WGS sequence"/>
</dbReference>
<evidence type="ECO:0000256" key="3">
    <source>
        <dbReference type="ARBA" id="ARBA00022839"/>
    </source>
</evidence>
<evidence type="ECO:0000259" key="4">
    <source>
        <dbReference type="SMART" id="SM00479"/>
    </source>
</evidence>
<dbReference type="InterPro" id="IPR036397">
    <property type="entry name" value="RNaseH_sf"/>
</dbReference>
<evidence type="ECO:0000256" key="2">
    <source>
        <dbReference type="ARBA" id="ARBA00022801"/>
    </source>
</evidence>
<dbReference type="PANTHER" id="PTHR30231:SF4">
    <property type="entry name" value="PROTEIN NEN2"/>
    <property type="match status" value="1"/>
</dbReference>
<keyword evidence="3 5" id="KW-0269">Exonuclease</keyword>
<evidence type="ECO:0000313" key="5">
    <source>
        <dbReference type="EMBL" id="VWL85636.1"/>
    </source>
</evidence>
<dbReference type="GO" id="GO:0008408">
    <property type="term" value="F:3'-5' exonuclease activity"/>
    <property type="evidence" value="ECO:0007669"/>
    <property type="project" value="TreeGrafter"/>
</dbReference>
<organism evidence="5 6">
    <name type="scientific">Oceanivirga miroungae</name>
    <dbReference type="NCBI Taxonomy" id="1130046"/>
    <lineage>
        <taxon>Bacteria</taxon>
        <taxon>Fusobacteriati</taxon>
        <taxon>Fusobacteriota</taxon>
        <taxon>Fusobacteriia</taxon>
        <taxon>Fusobacteriales</taxon>
        <taxon>Leptotrichiaceae</taxon>
        <taxon>Oceanivirga</taxon>
    </lineage>
</organism>
<keyword evidence="6" id="KW-1185">Reference proteome</keyword>
<dbReference type="EMBL" id="CABWIB010000001">
    <property type="protein sequence ID" value="VWL85636.1"/>
    <property type="molecule type" value="Genomic_DNA"/>
</dbReference>
<keyword evidence="1" id="KW-0540">Nuclease</keyword>
<keyword evidence="2" id="KW-0378">Hydrolase</keyword>
<evidence type="ECO:0000256" key="1">
    <source>
        <dbReference type="ARBA" id="ARBA00022722"/>
    </source>
</evidence>
<dbReference type="SMART" id="SM00479">
    <property type="entry name" value="EXOIII"/>
    <property type="match status" value="1"/>
</dbReference>